<reference evidence="6 9" key="2">
    <citation type="submission" date="2018-07" db="EMBL/GenBank/DDBJ databases">
        <title>Genomic Encyclopedia of Archaeal and Bacterial Type Strains, Phase II (KMG-II): from individual species to whole genera.</title>
        <authorList>
            <person name="Goeker M."/>
        </authorList>
    </citation>
    <scope>NUCLEOTIDE SEQUENCE [LARGE SCALE GENOMIC DNA]</scope>
    <source>
        <strain evidence="6 9">JA575</strain>
    </source>
</reference>
<organism evidence="7 8">
    <name type="scientific">Rhodopseudomonas pentothenatexigens</name>
    <dbReference type="NCBI Taxonomy" id="999699"/>
    <lineage>
        <taxon>Bacteria</taxon>
        <taxon>Pseudomonadati</taxon>
        <taxon>Pseudomonadota</taxon>
        <taxon>Alphaproteobacteria</taxon>
        <taxon>Hyphomicrobiales</taxon>
        <taxon>Nitrobacteraceae</taxon>
        <taxon>Rhodopseudomonas</taxon>
    </lineage>
</organism>
<dbReference type="Proteomes" id="UP000256343">
    <property type="component" value="Unassembled WGS sequence"/>
</dbReference>
<evidence type="ECO:0000256" key="1">
    <source>
        <dbReference type="ARBA" id="ARBA00022475"/>
    </source>
</evidence>
<reference evidence="7 8" key="1">
    <citation type="submission" date="2017-08" db="EMBL/GenBank/DDBJ databases">
        <authorList>
            <person name="de Groot N.N."/>
        </authorList>
    </citation>
    <scope>NUCLEOTIDE SEQUENCE [LARGE SCALE GENOMIC DNA]</scope>
    <source>
        <strain evidence="7 8">JA575</strain>
    </source>
</reference>
<dbReference type="AlphaFoldDB" id="A0A336JHJ1"/>
<dbReference type="EMBL" id="QRDT01000001">
    <property type="protein sequence ID" value="RED42546.1"/>
    <property type="molecule type" value="Genomic_DNA"/>
</dbReference>
<keyword evidence="4 5" id="KW-0472">Membrane</keyword>
<keyword evidence="3 5" id="KW-1133">Transmembrane helix</keyword>
<evidence type="ECO:0000313" key="7">
    <source>
        <dbReference type="EMBL" id="SSW89147.1"/>
    </source>
</evidence>
<protein>
    <submittedName>
        <fullName evidence="7">Uncharacterized protein DUF1656</fullName>
    </submittedName>
</protein>
<feature type="transmembrane region" description="Helical" evidence="5">
    <location>
        <begin position="42"/>
        <end position="64"/>
    </location>
</feature>
<evidence type="ECO:0000256" key="5">
    <source>
        <dbReference type="SAM" id="Phobius"/>
    </source>
</evidence>
<dbReference type="Pfam" id="PF07869">
    <property type="entry name" value="DUF1656"/>
    <property type="match status" value="1"/>
</dbReference>
<evidence type="ECO:0000313" key="6">
    <source>
        <dbReference type="EMBL" id="RED42546.1"/>
    </source>
</evidence>
<gene>
    <name evidence="6" type="ORF">BJ125_101264</name>
    <name evidence="7" type="ORF">SAMN05892882_101264</name>
</gene>
<keyword evidence="9" id="KW-1185">Reference proteome</keyword>
<evidence type="ECO:0000256" key="3">
    <source>
        <dbReference type="ARBA" id="ARBA00022989"/>
    </source>
</evidence>
<evidence type="ECO:0000313" key="8">
    <source>
        <dbReference type="Proteomes" id="UP000252631"/>
    </source>
</evidence>
<dbReference type="OrthoDB" id="7021192at2"/>
<evidence type="ECO:0000256" key="4">
    <source>
        <dbReference type="ARBA" id="ARBA00023136"/>
    </source>
</evidence>
<dbReference type="RefSeq" id="WP_114356309.1">
    <property type="nucleotide sequence ID" value="NZ_QRDT01000001.1"/>
</dbReference>
<proteinExistence type="predicted"/>
<keyword evidence="1" id="KW-1003">Cell membrane</keyword>
<feature type="transmembrane region" description="Helical" evidence="5">
    <location>
        <begin position="6"/>
        <end position="30"/>
    </location>
</feature>
<dbReference type="Proteomes" id="UP000252631">
    <property type="component" value="Unassembled WGS sequence"/>
</dbReference>
<keyword evidence="2 5" id="KW-0812">Transmembrane</keyword>
<name>A0A336JHJ1_9BRAD</name>
<dbReference type="EMBL" id="UFQQ01000001">
    <property type="protein sequence ID" value="SSW89147.1"/>
    <property type="molecule type" value="Genomic_DNA"/>
</dbReference>
<dbReference type="InterPro" id="IPR012451">
    <property type="entry name" value="DUF1656"/>
</dbReference>
<accession>A0A336JHJ1</accession>
<evidence type="ECO:0000313" key="9">
    <source>
        <dbReference type="Proteomes" id="UP000256343"/>
    </source>
</evidence>
<sequence length="71" mass="7611">MIVDLNVAGVFIPGLVVLALVALIATMAVIRLCTTIGILRLFAYRPLVEIATFLIIYGVLAQYLPLIGPIS</sequence>
<evidence type="ECO:0000256" key="2">
    <source>
        <dbReference type="ARBA" id="ARBA00022692"/>
    </source>
</evidence>